<sequence length="143" mass="15626">MARKKIIRIALVLVGVFVLLSATLVVHIYMVTSEPVVNSNLNLSRIDVEGSLSDEDVAQLKSKVNAIPGVHKAYVNADAGTIVYGYYNDQQNPDAVYATLSSSTDYRLTKFEVSEEDLAKGCPAFDENSITFKVGAFVQNVIH</sequence>
<dbReference type="STRING" id="926562.Oweho_1532"/>
<keyword evidence="2" id="KW-1185">Reference proteome</keyword>
<reference evidence="1 2" key="1">
    <citation type="journal article" date="2012" name="Stand. Genomic Sci.">
        <title>Genome sequence of the orange-pigmented seawater bacterium Owenweeksia hongkongensis type strain (UST20020801(T)).</title>
        <authorList>
            <person name="Riedel T."/>
            <person name="Held B."/>
            <person name="Nolan M."/>
            <person name="Lucas S."/>
            <person name="Lapidus A."/>
            <person name="Tice H."/>
            <person name="Del Rio T.G."/>
            <person name="Cheng J.F."/>
            <person name="Han C."/>
            <person name="Tapia R."/>
            <person name="Goodwin L.A."/>
            <person name="Pitluck S."/>
            <person name="Liolios K."/>
            <person name="Mavromatis K."/>
            <person name="Pagani I."/>
            <person name="Ivanova N."/>
            <person name="Mikhailova N."/>
            <person name="Pati A."/>
            <person name="Chen A."/>
            <person name="Palaniappan K."/>
            <person name="Rohde M."/>
            <person name="Tindall B.J."/>
            <person name="Detter J.C."/>
            <person name="Goker M."/>
            <person name="Woyke T."/>
            <person name="Bristow J."/>
            <person name="Eisen J.A."/>
            <person name="Markowitz V."/>
            <person name="Hugenholtz P."/>
            <person name="Klenk H.P."/>
            <person name="Kyrpides N.C."/>
        </authorList>
    </citation>
    <scope>NUCLEOTIDE SEQUENCE</scope>
    <source>
        <strain evidence="2">DSM 17368 / JCM 12287 / NRRL B-23963</strain>
    </source>
</reference>
<evidence type="ECO:0000313" key="2">
    <source>
        <dbReference type="Proteomes" id="UP000005631"/>
    </source>
</evidence>
<proteinExistence type="predicted"/>
<accession>G8R8U2</accession>
<dbReference type="HOGENOM" id="CLU_151165_0_0_10"/>
<organism evidence="1 2">
    <name type="scientific">Owenweeksia hongkongensis (strain DSM 17368 / CIP 108786 / JCM 12287 / NRRL B-23963 / UST20020801)</name>
    <dbReference type="NCBI Taxonomy" id="926562"/>
    <lineage>
        <taxon>Bacteria</taxon>
        <taxon>Pseudomonadati</taxon>
        <taxon>Bacteroidota</taxon>
        <taxon>Flavobacteriia</taxon>
        <taxon>Flavobacteriales</taxon>
        <taxon>Owenweeksiaceae</taxon>
        <taxon>Owenweeksia</taxon>
    </lineage>
</organism>
<evidence type="ECO:0000313" key="1">
    <source>
        <dbReference type="EMBL" id="AEV32522.1"/>
    </source>
</evidence>
<dbReference type="EMBL" id="CP003156">
    <property type="protein sequence ID" value="AEV32522.1"/>
    <property type="molecule type" value="Genomic_DNA"/>
</dbReference>
<dbReference type="Proteomes" id="UP000005631">
    <property type="component" value="Chromosome"/>
</dbReference>
<dbReference type="KEGG" id="oho:Oweho_1532"/>
<name>G8R8U2_OWEHD</name>
<dbReference type="eggNOG" id="ENOG5033E08">
    <property type="taxonomic scope" value="Bacteria"/>
</dbReference>
<dbReference type="RefSeq" id="WP_014201878.1">
    <property type="nucleotide sequence ID" value="NC_016599.1"/>
</dbReference>
<gene>
    <name evidence="1" type="ordered locus">Oweho_1532</name>
</gene>
<dbReference type="AlphaFoldDB" id="G8R8U2"/>
<dbReference type="OrthoDB" id="1374030at2"/>
<protein>
    <submittedName>
        <fullName evidence="1">Uncharacterized protein</fullName>
    </submittedName>
</protein>